<evidence type="ECO:0000256" key="3">
    <source>
        <dbReference type="ARBA" id="ARBA00022989"/>
    </source>
</evidence>
<feature type="transmembrane region" description="Helical" evidence="5">
    <location>
        <begin position="208"/>
        <end position="228"/>
    </location>
</feature>
<dbReference type="InterPro" id="IPR010432">
    <property type="entry name" value="RDD"/>
</dbReference>
<organism evidence="7 8">
    <name type="scientific">Corynebacterium singulare</name>
    <dbReference type="NCBI Taxonomy" id="161899"/>
    <lineage>
        <taxon>Bacteria</taxon>
        <taxon>Bacillati</taxon>
        <taxon>Actinomycetota</taxon>
        <taxon>Actinomycetes</taxon>
        <taxon>Mycobacteriales</taxon>
        <taxon>Corynebacteriaceae</taxon>
        <taxon>Corynebacterium</taxon>
    </lineage>
</organism>
<comment type="subcellular location">
    <subcellularLocation>
        <location evidence="1">Membrane</location>
        <topology evidence="1">Multi-pass membrane protein</topology>
    </subcellularLocation>
</comment>
<evidence type="ECO:0000256" key="1">
    <source>
        <dbReference type="ARBA" id="ARBA00004141"/>
    </source>
</evidence>
<proteinExistence type="predicted"/>
<keyword evidence="4 5" id="KW-0472">Membrane</keyword>
<evidence type="ECO:0000256" key="2">
    <source>
        <dbReference type="ARBA" id="ARBA00022692"/>
    </source>
</evidence>
<protein>
    <recommendedName>
        <fullName evidence="6">RDD domain-containing protein</fullName>
    </recommendedName>
</protein>
<evidence type="ECO:0000313" key="7">
    <source>
        <dbReference type="EMBL" id="AJI78142.1"/>
    </source>
</evidence>
<feature type="transmembrane region" description="Helical" evidence="5">
    <location>
        <begin position="151"/>
        <end position="169"/>
    </location>
</feature>
<reference evidence="7 8" key="1">
    <citation type="journal article" date="2015" name="Genome Announc.">
        <title>Complete Genome Sequence and Annotation of Corynebacterium singulare DSM 44357, Isolated from a Human Semen Specimen.</title>
        <authorList>
            <person name="Merten M."/>
            <person name="Brinkrolf K."/>
            <person name="Albersmeier A."/>
            <person name="Kutter Y."/>
            <person name="Ruckert C."/>
            <person name="Tauch A."/>
        </authorList>
    </citation>
    <scope>NUCLEOTIDE SEQUENCE [LARGE SCALE GENOMIC DNA]</scope>
    <source>
        <strain evidence="7">IBS B52218</strain>
    </source>
</reference>
<gene>
    <name evidence="7" type="ORF">CSING_02960</name>
</gene>
<dbReference type="Pfam" id="PF06271">
    <property type="entry name" value="RDD"/>
    <property type="match status" value="1"/>
</dbReference>
<dbReference type="HOGENOM" id="CLU_078457_0_0_11"/>
<feature type="transmembrane region" description="Helical" evidence="5">
    <location>
        <begin position="122"/>
        <end position="145"/>
    </location>
</feature>
<evidence type="ECO:0000256" key="5">
    <source>
        <dbReference type="SAM" id="Phobius"/>
    </source>
</evidence>
<dbReference type="EMBL" id="CP010827">
    <property type="protein sequence ID" value="AJI78142.1"/>
    <property type="molecule type" value="Genomic_DNA"/>
</dbReference>
<dbReference type="KEGG" id="csx:CSING_02960"/>
<feature type="domain" description="RDD" evidence="6">
    <location>
        <begin position="116"/>
        <end position="245"/>
    </location>
</feature>
<keyword evidence="3 5" id="KW-1133">Transmembrane helix</keyword>
<sequence>MLPTTPAPNLYTHFTLDPRATSRELSVQLAAADAHLEGTGFVPEDPERQELAVAARILTEPSSRATYDQGLERGNQPTWAQLEQFAETGRWAMEPEVDSARPMGATARGSDTAQRATPGNRVLMAIIDYFFAALMVSFIVSISFIDPDSHSMWIVSISSLFTVAYYLFFEVYAGATPAKLIGGYTVRDITTHEKLTWSQSIKRNWWRVASLVPLLGPLIAFFGALYVVTTIGPKNALRGQHDIMAHAEVVKK</sequence>
<evidence type="ECO:0000259" key="6">
    <source>
        <dbReference type="Pfam" id="PF06271"/>
    </source>
</evidence>
<keyword evidence="2 5" id="KW-0812">Transmembrane</keyword>
<name>A0A0B6ENT7_9CORY</name>
<dbReference type="AlphaFoldDB" id="A0A0B6ENT7"/>
<evidence type="ECO:0000313" key="8">
    <source>
        <dbReference type="Proteomes" id="UP000031890"/>
    </source>
</evidence>
<dbReference type="Proteomes" id="UP000031890">
    <property type="component" value="Chromosome"/>
</dbReference>
<evidence type="ECO:0000256" key="4">
    <source>
        <dbReference type="ARBA" id="ARBA00023136"/>
    </source>
</evidence>
<dbReference type="OrthoDB" id="4426559at2"/>
<accession>A0A0B6ENT7</accession>
<dbReference type="GO" id="GO:0016020">
    <property type="term" value="C:membrane"/>
    <property type="evidence" value="ECO:0007669"/>
    <property type="project" value="UniProtKB-SubCell"/>
</dbReference>
<dbReference type="STRING" id="161899.CSING_02960"/>
<dbReference type="RefSeq" id="WP_042529532.1">
    <property type="nucleotide sequence ID" value="NZ_CP010827.1"/>
</dbReference>